<sequence length="166" mass="18087">MLLPPPSSSSVASCCQVDRRCSTTIIWPGPFSSPHNNRTQAKGKGVANEEAPREKKRGPSSLDCIGLMKDAKRAQLNNLLDNEDADYINIGSHQDKLDSTVLEMLPSVPTMAASGVYKFQSPFWALAEALLSRMFFKNDDPYTEACALVVGEGLALTASKRNLNKI</sequence>
<organism evidence="2 3">
    <name type="scientific">Abeliophyllum distichum</name>
    <dbReference type="NCBI Taxonomy" id="126358"/>
    <lineage>
        <taxon>Eukaryota</taxon>
        <taxon>Viridiplantae</taxon>
        <taxon>Streptophyta</taxon>
        <taxon>Embryophyta</taxon>
        <taxon>Tracheophyta</taxon>
        <taxon>Spermatophyta</taxon>
        <taxon>Magnoliopsida</taxon>
        <taxon>eudicotyledons</taxon>
        <taxon>Gunneridae</taxon>
        <taxon>Pentapetalae</taxon>
        <taxon>asterids</taxon>
        <taxon>lamiids</taxon>
        <taxon>Lamiales</taxon>
        <taxon>Oleaceae</taxon>
        <taxon>Forsythieae</taxon>
        <taxon>Abeliophyllum</taxon>
    </lineage>
</organism>
<reference evidence="3" key="1">
    <citation type="submission" date="2024-07" db="EMBL/GenBank/DDBJ databases">
        <title>Two chromosome-level genome assemblies of Korean endemic species Abeliophyllum distichum and Forsythia ovata (Oleaceae).</title>
        <authorList>
            <person name="Jang H."/>
        </authorList>
    </citation>
    <scope>NUCLEOTIDE SEQUENCE [LARGE SCALE GENOMIC DNA]</scope>
</reference>
<proteinExistence type="predicted"/>
<name>A0ABD1SCC2_9LAMI</name>
<evidence type="ECO:0000313" key="3">
    <source>
        <dbReference type="Proteomes" id="UP001604336"/>
    </source>
</evidence>
<protein>
    <submittedName>
        <fullName evidence="2">Uncharacterized protein</fullName>
    </submittedName>
</protein>
<dbReference type="Proteomes" id="UP001604336">
    <property type="component" value="Unassembled WGS sequence"/>
</dbReference>
<comment type="caution">
    <text evidence="2">The sequence shown here is derived from an EMBL/GenBank/DDBJ whole genome shotgun (WGS) entry which is preliminary data.</text>
</comment>
<evidence type="ECO:0000256" key="1">
    <source>
        <dbReference type="SAM" id="MobiDB-lite"/>
    </source>
</evidence>
<dbReference type="EMBL" id="JBFOLK010000007">
    <property type="protein sequence ID" value="KAL2497453.1"/>
    <property type="molecule type" value="Genomic_DNA"/>
</dbReference>
<keyword evidence="3" id="KW-1185">Reference proteome</keyword>
<dbReference type="AlphaFoldDB" id="A0ABD1SCC2"/>
<gene>
    <name evidence="2" type="ORF">Adt_23003</name>
</gene>
<feature type="region of interest" description="Disordered" evidence="1">
    <location>
        <begin position="32"/>
        <end position="62"/>
    </location>
</feature>
<evidence type="ECO:0000313" key="2">
    <source>
        <dbReference type="EMBL" id="KAL2497453.1"/>
    </source>
</evidence>
<accession>A0ABD1SCC2</accession>